<evidence type="ECO:0000256" key="1">
    <source>
        <dbReference type="ARBA" id="ARBA00022559"/>
    </source>
</evidence>
<organism evidence="8 9">
    <name type="scientific">Methylocella silvestris (strain DSM 15510 / CIP 108128 / LMG 27833 / NCIMB 13906 / BL2)</name>
    <dbReference type="NCBI Taxonomy" id="395965"/>
    <lineage>
        <taxon>Bacteria</taxon>
        <taxon>Pseudomonadati</taxon>
        <taxon>Pseudomonadota</taxon>
        <taxon>Alphaproteobacteria</taxon>
        <taxon>Hyphomicrobiales</taxon>
        <taxon>Beijerinckiaceae</taxon>
        <taxon>Methylocella</taxon>
    </lineage>
</organism>
<feature type="active site" description="Cysteine sulfenic acid (-SOH) intermediate" evidence="5">
    <location>
        <position position="49"/>
    </location>
</feature>
<keyword evidence="2 6" id="KW-0049">Antioxidant</keyword>
<dbReference type="InterPro" id="IPR013740">
    <property type="entry name" value="Redoxin"/>
</dbReference>
<dbReference type="InterPro" id="IPR036249">
    <property type="entry name" value="Thioredoxin-like_sf"/>
</dbReference>
<evidence type="ECO:0000256" key="3">
    <source>
        <dbReference type="ARBA" id="ARBA00023002"/>
    </source>
</evidence>
<dbReference type="STRING" id="395965.Msil_1257"/>
<gene>
    <name evidence="8" type="ordered locus">Msil_1257</name>
</gene>
<evidence type="ECO:0000256" key="6">
    <source>
        <dbReference type="RuleBase" id="RU366011"/>
    </source>
</evidence>
<dbReference type="EMBL" id="CP001280">
    <property type="protein sequence ID" value="ACK50226.1"/>
    <property type="molecule type" value="Genomic_DNA"/>
</dbReference>
<dbReference type="PROSITE" id="PS51352">
    <property type="entry name" value="THIOREDOXIN_2"/>
    <property type="match status" value="1"/>
</dbReference>
<dbReference type="Pfam" id="PF08534">
    <property type="entry name" value="Redoxin"/>
    <property type="match status" value="1"/>
</dbReference>
<dbReference type="RefSeq" id="WP_012590296.1">
    <property type="nucleotide sequence ID" value="NC_011666.1"/>
</dbReference>
<name>B8EPM1_METSB</name>
<dbReference type="eggNOG" id="COG0678">
    <property type="taxonomic scope" value="Bacteria"/>
</dbReference>
<reference evidence="8 9" key="1">
    <citation type="journal article" date="2010" name="J. Bacteriol.">
        <title>Complete genome sequence of the aerobic facultative methanotroph Methylocella silvestris BL2.</title>
        <authorList>
            <person name="Chen Y."/>
            <person name="Crombie A."/>
            <person name="Rahman M.T."/>
            <person name="Dedysh S.N."/>
            <person name="Liesack W."/>
            <person name="Stott M.B."/>
            <person name="Alam M."/>
            <person name="Theisen A.R."/>
            <person name="Murrell J.C."/>
            <person name="Dunfield P.F."/>
        </authorList>
    </citation>
    <scope>NUCLEOTIDE SEQUENCE [LARGE SCALE GENOMIC DNA]</scope>
    <source>
        <strain evidence="9">DSM 15510 / CIP 108128 / LMG 27833 / NCIMB 13906 / BL2</strain>
    </source>
</reference>
<dbReference type="SUPFAM" id="SSF52833">
    <property type="entry name" value="Thioredoxin-like"/>
    <property type="match status" value="1"/>
</dbReference>
<dbReference type="InterPro" id="IPR037944">
    <property type="entry name" value="PRX5-like"/>
</dbReference>
<evidence type="ECO:0000313" key="8">
    <source>
        <dbReference type="EMBL" id="ACK50226.1"/>
    </source>
</evidence>
<comment type="catalytic activity">
    <reaction evidence="6">
        <text>a hydroperoxide + 2 glutathione = an alcohol + glutathione disulfide + H2O</text>
        <dbReference type="Rhea" id="RHEA:62632"/>
        <dbReference type="ChEBI" id="CHEBI:15377"/>
        <dbReference type="ChEBI" id="CHEBI:30879"/>
        <dbReference type="ChEBI" id="CHEBI:35924"/>
        <dbReference type="ChEBI" id="CHEBI:57925"/>
        <dbReference type="ChEBI" id="CHEBI:58297"/>
        <dbReference type="EC" id="1.11.1.27"/>
    </reaction>
</comment>
<dbReference type="FunFam" id="3.40.30.10:FF:000020">
    <property type="entry name" value="Peroxiredoxin"/>
    <property type="match status" value="1"/>
</dbReference>
<comment type="similarity">
    <text evidence="6">Belongs to the peroxiredoxin family. Prx5 subfamily.</text>
</comment>
<keyword evidence="3 6" id="KW-0560">Oxidoreductase</keyword>
<evidence type="ECO:0000256" key="5">
    <source>
        <dbReference type="PIRSR" id="PIRSR637944-1"/>
    </source>
</evidence>
<accession>B8EPM1</accession>
<dbReference type="Gene3D" id="3.40.30.10">
    <property type="entry name" value="Glutaredoxin"/>
    <property type="match status" value="1"/>
</dbReference>
<keyword evidence="9" id="KW-1185">Reference proteome</keyword>
<keyword evidence="1 6" id="KW-0575">Peroxidase</keyword>
<protein>
    <recommendedName>
        <fullName evidence="6">Glutathione-dependent peroxiredoxin</fullName>
        <ecNumber evidence="6">1.11.1.27</ecNumber>
    </recommendedName>
</protein>
<dbReference type="GO" id="GO:0045454">
    <property type="term" value="P:cell redox homeostasis"/>
    <property type="evidence" value="ECO:0007669"/>
    <property type="project" value="TreeGrafter"/>
</dbReference>
<keyword evidence="4 6" id="KW-0676">Redox-active center</keyword>
<dbReference type="PANTHER" id="PTHR10430">
    <property type="entry name" value="PEROXIREDOXIN"/>
    <property type="match status" value="1"/>
</dbReference>
<dbReference type="GO" id="GO:0042744">
    <property type="term" value="P:hydrogen peroxide catabolic process"/>
    <property type="evidence" value="ECO:0007669"/>
    <property type="project" value="TreeGrafter"/>
</dbReference>
<dbReference type="HOGENOM" id="CLU_072440_1_2_5"/>
<evidence type="ECO:0000256" key="4">
    <source>
        <dbReference type="ARBA" id="ARBA00023284"/>
    </source>
</evidence>
<comment type="function">
    <text evidence="6">Thiol-specific peroxidase that catalyzes the reduction of hydrogen peroxide and organic hydroperoxides to water and alcohols, respectively. Plays a role in cell protection against oxidative stress by detoxifying peroxides.</text>
</comment>
<dbReference type="CDD" id="cd03013">
    <property type="entry name" value="PRX5_like"/>
    <property type="match status" value="1"/>
</dbReference>
<dbReference type="GO" id="GO:0034599">
    <property type="term" value="P:cellular response to oxidative stress"/>
    <property type="evidence" value="ECO:0007669"/>
    <property type="project" value="InterPro"/>
</dbReference>
<proteinExistence type="inferred from homology"/>
<dbReference type="OrthoDB" id="9800621at2"/>
<feature type="domain" description="Thioredoxin" evidence="7">
    <location>
        <begin position="3"/>
        <end position="161"/>
    </location>
</feature>
<dbReference type="InterPro" id="IPR013766">
    <property type="entry name" value="Thioredoxin_domain"/>
</dbReference>
<evidence type="ECO:0000256" key="2">
    <source>
        <dbReference type="ARBA" id="ARBA00022862"/>
    </source>
</evidence>
<dbReference type="AlphaFoldDB" id="B8EPM1"/>
<sequence>MTIKVGDRLPNASFAVMTPEGPAVRSTDDIFKGRRVVLIGVPGAFTPTCSNVHLPGFVNRLDDFKQKRIDAIAVTAVNDVFVMNAWAASSDAGAHMSFLADGNGDFAKALGLTLDLTERGLGVRSQRYSMVVDDGVVQQLNVEASASRADVSGAEAILHQL</sequence>
<dbReference type="GO" id="GO:0008379">
    <property type="term" value="F:thioredoxin peroxidase activity"/>
    <property type="evidence" value="ECO:0007669"/>
    <property type="project" value="InterPro"/>
</dbReference>
<dbReference type="Proteomes" id="UP000002257">
    <property type="component" value="Chromosome"/>
</dbReference>
<evidence type="ECO:0000313" key="9">
    <source>
        <dbReference type="Proteomes" id="UP000002257"/>
    </source>
</evidence>
<dbReference type="EC" id="1.11.1.27" evidence="6"/>
<dbReference type="GO" id="GO:0005737">
    <property type="term" value="C:cytoplasm"/>
    <property type="evidence" value="ECO:0007669"/>
    <property type="project" value="TreeGrafter"/>
</dbReference>
<evidence type="ECO:0000259" key="7">
    <source>
        <dbReference type="PROSITE" id="PS51352"/>
    </source>
</evidence>
<dbReference type="PANTHER" id="PTHR10430:SF16">
    <property type="entry name" value="PEROXIREDOXIN-5, MITOCHONDRIAL"/>
    <property type="match status" value="1"/>
</dbReference>
<dbReference type="KEGG" id="msl:Msil_1257"/>